<dbReference type="EMBL" id="JADQTO010000050">
    <property type="protein sequence ID" value="MBG0569013.1"/>
    <property type="molecule type" value="Genomic_DNA"/>
</dbReference>
<dbReference type="Proteomes" id="UP000598146">
    <property type="component" value="Unassembled WGS sequence"/>
</dbReference>
<dbReference type="AlphaFoldDB" id="A0A931CMG6"/>
<reference evidence="1" key="1">
    <citation type="submission" date="2020-11" db="EMBL/GenBank/DDBJ databases">
        <title>Isolation and identification of active actinomycetes.</title>
        <authorList>
            <person name="Sun X."/>
        </authorList>
    </citation>
    <scope>NUCLEOTIDE SEQUENCE</scope>
    <source>
        <strain evidence="1">NEAU-A11</strain>
    </source>
</reference>
<evidence type="ECO:0008006" key="3">
    <source>
        <dbReference type="Google" id="ProtNLM"/>
    </source>
</evidence>
<accession>A0A931CMG6</accession>
<name>A0A931CMG6_9ACTN</name>
<organism evidence="1 2">
    <name type="scientific">Actinoplanes aureus</name>
    <dbReference type="NCBI Taxonomy" id="2792083"/>
    <lineage>
        <taxon>Bacteria</taxon>
        <taxon>Bacillati</taxon>
        <taxon>Actinomycetota</taxon>
        <taxon>Actinomycetes</taxon>
        <taxon>Micromonosporales</taxon>
        <taxon>Micromonosporaceae</taxon>
        <taxon>Actinoplanes</taxon>
    </lineage>
</organism>
<protein>
    <recommendedName>
        <fullName evidence="3">DUF3558 domain-containing protein</fullName>
    </recommendedName>
</protein>
<evidence type="ECO:0000313" key="2">
    <source>
        <dbReference type="Proteomes" id="UP000598146"/>
    </source>
</evidence>
<proteinExistence type="predicted"/>
<keyword evidence="2" id="KW-1185">Reference proteome</keyword>
<comment type="caution">
    <text evidence="1">The sequence shown here is derived from an EMBL/GenBank/DDBJ whole genome shotgun (WGS) entry which is preliminary data.</text>
</comment>
<gene>
    <name evidence="1" type="ORF">I4J89_47145</name>
</gene>
<evidence type="ECO:0000313" key="1">
    <source>
        <dbReference type="EMBL" id="MBG0569013.1"/>
    </source>
</evidence>
<sequence>MISGLLVTLTAACTNGAGTAPQAAPLSTTSQSPGRTWQGFSSGCPTLTAPPYELVANGKRTSTYVSPGEQKLLGEVVPGAALDQTTCQYSEAGTLSPSAVASIKIFAQETGAMQATAWFQSEKSASSRLGGGVDFADVPGLADEAFALYREPSLRLAARSGNAYVFIQVMPGEKASRSFDKLQPLQHQLPALTAVMTDVLTGLQGR</sequence>
<dbReference type="RefSeq" id="WP_196420780.1">
    <property type="nucleotide sequence ID" value="NZ_JADQTO010000050.1"/>
</dbReference>